<feature type="compositionally biased region" description="Basic and acidic residues" evidence="4">
    <location>
        <begin position="213"/>
        <end position="231"/>
    </location>
</feature>
<dbReference type="InterPro" id="IPR007327">
    <property type="entry name" value="TPD52"/>
</dbReference>
<protein>
    <recommendedName>
        <fullName evidence="7">Tumor protein D54</fullName>
    </recommendedName>
</protein>
<evidence type="ECO:0000256" key="2">
    <source>
        <dbReference type="ARBA" id="ARBA00023054"/>
    </source>
</evidence>
<dbReference type="Proteomes" id="UP001187531">
    <property type="component" value="Unassembled WGS sequence"/>
</dbReference>
<evidence type="ECO:0000313" key="6">
    <source>
        <dbReference type="Proteomes" id="UP001187531"/>
    </source>
</evidence>
<evidence type="ECO:0000256" key="4">
    <source>
        <dbReference type="SAM" id="MobiDB-lite"/>
    </source>
</evidence>
<comment type="similarity">
    <text evidence="1">Belongs to the TPD52 family.</text>
</comment>
<dbReference type="PANTHER" id="PTHR19307">
    <property type="entry name" value="TUMOR PROTEIN D52"/>
    <property type="match status" value="1"/>
</dbReference>
<keyword evidence="2 3" id="KW-0175">Coiled coil</keyword>
<organism evidence="5 6">
    <name type="scientific">Artemia franciscana</name>
    <name type="common">Brine shrimp</name>
    <name type="synonym">Artemia sanfranciscana</name>
    <dbReference type="NCBI Taxonomy" id="6661"/>
    <lineage>
        <taxon>Eukaryota</taxon>
        <taxon>Metazoa</taxon>
        <taxon>Ecdysozoa</taxon>
        <taxon>Arthropoda</taxon>
        <taxon>Crustacea</taxon>
        <taxon>Branchiopoda</taxon>
        <taxon>Anostraca</taxon>
        <taxon>Artemiidae</taxon>
        <taxon>Artemia</taxon>
    </lineage>
</organism>
<dbReference type="PANTHER" id="PTHR19307:SF14">
    <property type="entry name" value="TUMOR PROTEIN D52"/>
    <property type="match status" value="1"/>
</dbReference>
<dbReference type="EMBL" id="JAVRJZ010000006">
    <property type="protein sequence ID" value="KAK2721293.1"/>
    <property type="molecule type" value="Genomic_DNA"/>
</dbReference>
<feature type="region of interest" description="Disordered" evidence="4">
    <location>
        <begin position="209"/>
        <end position="249"/>
    </location>
</feature>
<feature type="region of interest" description="Disordered" evidence="4">
    <location>
        <begin position="1"/>
        <end position="32"/>
    </location>
</feature>
<dbReference type="GO" id="GO:0005737">
    <property type="term" value="C:cytoplasm"/>
    <property type="evidence" value="ECO:0007669"/>
    <property type="project" value="TreeGrafter"/>
</dbReference>
<evidence type="ECO:0008006" key="7">
    <source>
        <dbReference type="Google" id="ProtNLM"/>
    </source>
</evidence>
<sequence length="249" mass="27020">MDSEKRPSIGTPLSDGHDALNGSNLVTPDGEFPMSQSFMNLSAAEQDQRREQWKSELAELEFEIHTLRQVLQIKTRKVHELKRKLGISAWREIGDDISQSLKNVKESSTFKSIEEAASGVGSAIAANPVYQKVENTVGGVSQAVAASPAYQKTETVIKVTAEKTTSFFGGLGSNLSQKIGGIKETATFKSLEEKVGSAYTNVKSKVVTSRSNSTHDFEEALKEAEAKRAEEAVTPTAPPTTQMTPSENQ</sequence>
<accession>A0AA88I4Z9</accession>
<feature type="coiled-coil region" evidence="3">
    <location>
        <begin position="43"/>
        <end position="70"/>
    </location>
</feature>
<proteinExistence type="inferred from homology"/>
<dbReference type="Pfam" id="PF04201">
    <property type="entry name" value="TPD52"/>
    <property type="match status" value="2"/>
</dbReference>
<gene>
    <name evidence="5" type="ORF">QYM36_003544</name>
</gene>
<keyword evidence="6" id="KW-1185">Reference proteome</keyword>
<dbReference type="AlphaFoldDB" id="A0AA88I4Z9"/>
<feature type="compositionally biased region" description="Low complexity" evidence="4">
    <location>
        <begin position="232"/>
        <end position="249"/>
    </location>
</feature>
<comment type="caution">
    <text evidence="5">The sequence shown here is derived from an EMBL/GenBank/DDBJ whole genome shotgun (WGS) entry which is preliminary data.</text>
</comment>
<evidence type="ECO:0000256" key="3">
    <source>
        <dbReference type="SAM" id="Coils"/>
    </source>
</evidence>
<reference evidence="5" key="1">
    <citation type="submission" date="2023-07" db="EMBL/GenBank/DDBJ databases">
        <title>Chromosome-level genome assembly of Artemia franciscana.</title>
        <authorList>
            <person name="Jo E."/>
        </authorList>
    </citation>
    <scope>NUCLEOTIDE SEQUENCE</scope>
    <source>
        <tissue evidence="5">Whole body</tissue>
    </source>
</reference>
<evidence type="ECO:0000256" key="1">
    <source>
        <dbReference type="ARBA" id="ARBA00005702"/>
    </source>
</evidence>
<name>A0AA88I4Z9_ARTSF</name>
<evidence type="ECO:0000313" key="5">
    <source>
        <dbReference type="EMBL" id="KAK2721293.1"/>
    </source>
</evidence>